<protein>
    <recommendedName>
        <fullName evidence="3">Alpha/beta hydrolase</fullName>
    </recommendedName>
</protein>
<name>A0A5C6U1P7_9BURK</name>
<reference evidence="1 2" key="1">
    <citation type="submission" date="2019-08" db="EMBL/GenBank/DDBJ databases">
        <authorList>
            <person name="Khan S.A."/>
            <person name="Jeon C.O."/>
            <person name="Jeong S.E."/>
        </authorList>
    </citation>
    <scope>NUCLEOTIDE SEQUENCE [LARGE SCALE GENOMIC DNA]</scope>
    <source>
        <strain evidence="2">IMCC1728</strain>
    </source>
</reference>
<sequence>MTRARGAVALLAAARDAASSMEPLCRSLHACGCATLCPAARPGVAPAALSGGLVESLEWLRSRHPGLPLGVYGVAEGATAALDAAASRPDLIDVLVVLAADAPLAALPLGRVCAATLLVAGRDDAAQLAAHRRALPRLPGARRLEIVPGAGDRADALAAQAVAHLAAQWFAQRLPLRALH</sequence>
<evidence type="ECO:0000313" key="1">
    <source>
        <dbReference type="EMBL" id="TXC66689.1"/>
    </source>
</evidence>
<keyword evidence="2" id="KW-1185">Reference proteome</keyword>
<dbReference type="SUPFAM" id="SSF53474">
    <property type="entry name" value="alpha/beta-Hydrolases"/>
    <property type="match status" value="1"/>
</dbReference>
<evidence type="ECO:0000313" key="2">
    <source>
        <dbReference type="Proteomes" id="UP000321832"/>
    </source>
</evidence>
<dbReference type="EMBL" id="VOPW01000001">
    <property type="protein sequence ID" value="TXC66689.1"/>
    <property type="molecule type" value="Genomic_DNA"/>
</dbReference>
<evidence type="ECO:0008006" key="3">
    <source>
        <dbReference type="Google" id="ProtNLM"/>
    </source>
</evidence>
<dbReference type="Proteomes" id="UP000321832">
    <property type="component" value="Unassembled WGS sequence"/>
</dbReference>
<accession>A0A5C6U1P7</accession>
<organism evidence="1 2">
    <name type="scientific">Piscinibacter aquaticus</name>
    <dbReference type="NCBI Taxonomy" id="392597"/>
    <lineage>
        <taxon>Bacteria</taxon>
        <taxon>Pseudomonadati</taxon>
        <taxon>Pseudomonadota</taxon>
        <taxon>Betaproteobacteria</taxon>
        <taxon>Burkholderiales</taxon>
        <taxon>Sphaerotilaceae</taxon>
        <taxon>Piscinibacter</taxon>
    </lineage>
</organism>
<dbReference type="AlphaFoldDB" id="A0A5C6U1P7"/>
<comment type="caution">
    <text evidence="1">The sequence shown here is derived from an EMBL/GenBank/DDBJ whole genome shotgun (WGS) entry which is preliminary data.</text>
</comment>
<proteinExistence type="predicted"/>
<dbReference type="Gene3D" id="3.40.50.1820">
    <property type="entry name" value="alpha/beta hydrolase"/>
    <property type="match status" value="1"/>
</dbReference>
<gene>
    <name evidence="1" type="ORF">FSC37_15350</name>
</gene>
<dbReference type="InterPro" id="IPR029058">
    <property type="entry name" value="AB_hydrolase_fold"/>
</dbReference>